<name>A0AAD2A3M8_9LAMI</name>
<evidence type="ECO:0000313" key="2">
    <source>
        <dbReference type="Proteomes" id="UP000834106"/>
    </source>
</evidence>
<evidence type="ECO:0000313" key="1">
    <source>
        <dbReference type="EMBL" id="CAI9781049.1"/>
    </source>
</evidence>
<dbReference type="Gene3D" id="1.25.70.10">
    <property type="entry name" value="Transcription termination factor 3, mitochondrial"/>
    <property type="match status" value="1"/>
</dbReference>
<accession>A0AAD2A3M8</accession>
<dbReference type="InterPro" id="IPR038538">
    <property type="entry name" value="MTERF_sf"/>
</dbReference>
<proteinExistence type="predicted"/>
<protein>
    <submittedName>
        <fullName evidence="1">Uncharacterized protein</fullName>
    </submittedName>
</protein>
<organism evidence="1 2">
    <name type="scientific">Fraxinus pennsylvanica</name>
    <dbReference type="NCBI Taxonomy" id="56036"/>
    <lineage>
        <taxon>Eukaryota</taxon>
        <taxon>Viridiplantae</taxon>
        <taxon>Streptophyta</taxon>
        <taxon>Embryophyta</taxon>
        <taxon>Tracheophyta</taxon>
        <taxon>Spermatophyta</taxon>
        <taxon>Magnoliopsida</taxon>
        <taxon>eudicotyledons</taxon>
        <taxon>Gunneridae</taxon>
        <taxon>Pentapetalae</taxon>
        <taxon>asterids</taxon>
        <taxon>lamiids</taxon>
        <taxon>Lamiales</taxon>
        <taxon>Oleaceae</taxon>
        <taxon>Oleeae</taxon>
        <taxon>Fraxinus</taxon>
    </lineage>
</organism>
<dbReference type="Proteomes" id="UP000834106">
    <property type="component" value="Chromosome 18"/>
</dbReference>
<reference evidence="1" key="1">
    <citation type="submission" date="2023-05" db="EMBL/GenBank/DDBJ databases">
        <authorList>
            <person name="Huff M."/>
        </authorList>
    </citation>
    <scope>NUCLEOTIDE SEQUENCE</scope>
</reference>
<keyword evidence="2" id="KW-1185">Reference proteome</keyword>
<dbReference type="AlphaFoldDB" id="A0AAD2A3M8"/>
<dbReference type="EMBL" id="OU503053">
    <property type="protein sequence ID" value="CAI9781049.1"/>
    <property type="molecule type" value="Genomic_DNA"/>
</dbReference>
<sequence>MSLLGRMKLPASVVLANPFLLFFNLEAILKPRFLLVGKIEDMGLVPQIKGPAMLRALRMSEKRFIAAFSTCHLEDDKILPERGQRAFKDDNPRNKQTFHFIPTTCTQSVIPEVPTDDVNFDDVVDDLNDKGDAEAACSSASNPGKRLR</sequence>
<gene>
    <name evidence="1" type="ORF">FPE_LOCUS28479</name>
</gene>